<feature type="non-terminal residue" evidence="3">
    <location>
        <position position="1"/>
    </location>
</feature>
<accession>A0AAE0GNZ7</accession>
<feature type="chain" id="PRO_5041913354" evidence="2">
    <location>
        <begin position="30"/>
        <end position="251"/>
    </location>
</feature>
<name>A0AAE0GNZ7_9CHLO</name>
<gene>
    <name evidence="3" type="ORF">CYMTET_10826</name>
</gene>
<sequence length="251" mass="27534">VGLGAACSTLFNARAPWCCLLHSLPPALAATFCCRGAEGAFEEDRPFSYAWGDGEDGDGELVGCLFECCPSRRLYGSFVHLLSERADPHEALHVAMDVCPISCIYLVPAEDLALLEYIHASQPRTPIVHNSCESKSGRAKGVEESPFKAAERFKQKLAERLDDRQKEHAAAERGSAIRNAMNTAMNNVVPWPWSRRASREQDDDGNVDVHTSDISSRAGPTCPWSVPRDSNVPLQLPAKSILVHGHSESWH</sequence>
<feature type="signal peptide" evidence="2">
    <location>
        <begin position="1"/>
        <end position="29"/>
    </location>
</feature>
<dbReference type="AlphaFoldDB" id="A0AAE0GNZ7"/>
<protein>
    <submittedName>
        <fullName evidence="3">Uncharacterized protein</fullName>
    </submittedName>
</protein>
<keyword evidence="2" id="KW-0732">Signal</keyword>
<proteinExistence type="predicted"/>
<organism evidence="3 4">
    <name type="scientific">Cymbomonas tetramitiformis</name>
    <dbReference type="NCBI Taxonomy" id="36881"/>
    <lineage>
        <taxon>Eukaryota</taxon>
        <taxon>Viridiplantae</taxon>
        <taxon>Chlorophyta</taxon>
        <taxon>Pyramimonadophyceae</taxon>
        <taxon>Pyramimonadales</taxon>
        <taxon>Pyramimonadaceae</taxon>
        <taxon>Cymbomonas</taxon>
    </lineage>
</organism>
<reference evidence="3 4" key="1">
    <citation type="journal article" date="2015" name="Genome Biol. Evol.">
        <title>Comparative Genomics of a Bacterivorous Green Alga Reveals Evolutionary Causalities and Consequences of Phago-Mixotrophic Mode of Nutrition.</title>
        <authorList>
            <person name="Burns J.A."/>
            <person name="Paasch A."/>
            <person name="Narechania A."/>
            <person name="Kim E."/>
        </authorList>
    </citation>
    <scope>NUCLEOTIDE SEQUENCE [LARGE SCALE GENOMIC DNA]</scope>
    <source>
        <strain evidence="3 4">PLY_AMNH</strain>
    </source>
</reference>
<comment type="caution">
    <text evidence="3">The sequence shown here is derived from an EMBL/GenBank/DDBJ whole genome shotgun (WGS) entry which is preliminary data.</text>
</comment>
<feature type="region of interest" description="Disordered" evidence="1">
    <location>
        <begin position="197"/>
        <end position="226"/>
    </location>
</feature>
<evidence type="ECO:0000313" key="4">
    <source>
        <dbReference type="Proteomes" id="UP001190700"/>
    </source>
</evidence>
<keyword evidence="4" id="KW-1185">Reference proteome</keyword>
<evidence type="ECO:0000313" key="3">
    <source>
        <dbReference type="EMBL" id="KAK3281378.1"/>
    </source>
</evidence>
<dbReference type="Proteomes" id="UP001190700">
    <property type="component" value="Unassembled WGS sequence"/>
</dbReference>
<dbReference type="EMBL" id="LGRX02003860">
    <property type="protein sequence ID" value="KAK3281378.1"/>
    <property type="molecule type" value="Genomic_DNA"/>
</dbReference>
<evidence type="ECO:0000256" key="1">
    <source>
        <dbReference type="SAM" id="MobiDB-lite"/>
    </source>
</evidence>
<evidence type="ECO:0000256" key="2">
    <source>
        <dbReference type="SAM" id="SignalP"/>
    </source>
</evidence>